<proteinExistence type="inferred from homology"/>
<protein>
    <submittedName>
        <fullName evidence="5">Uncharacterized protein LOC113421810</fullName>
    </submittedName>
</protein>
<dbReference type="KEGG" id="nss:113421810"/>
<dbReference type="InterPro" id="IPR050944">
    <property type="entry name" value="FAM83"/>
</dbReference>
<dbReference type="GeneID" id="113421810"/>
<dbReference type="InterPro" id="IPR012461">
    <property type="entry name" value="SACK1"/>
</dbReference>
<comment type="similarity">
    <text evidence="1">Belongs to the FAM83 family.</text>
</comment>
<dbReference type="SUPFAM" id="SSF56024">
    <property type="entry name" value="Phospholipase D/nuclease"/>
    <property type="match status" value="1"/>
</dbReference>
<dbReference type="GO" id="GO:0019901">
    <property type="term" value="F:protein kinase binding"/>
    <property type="evidence" value="ECO:0007669"/>
    <property type="project" value="TreeGrafter"/>
</dbReference>
<evidence type="ECO:0000313" key="4">
    <source>
        <dbReference type="Proteomes" id="UP000504612"/>
    </source>
</evidence>
<keyword evidence="2" id="KW-0175">Coiled coil</keyword>
<name>A0A6J1VE75_9SAUR</name>
<dbReference type="RefSeq" id="XP_026538194.1">
    <property type="nucleotide sequence ID" value="XM_026682409.1"/>
</dbReference>
<evidence type="ECO:0000313" key="5">
    <source>
        <dbReference type="RefSeq" id="XP_026538194.1"/>
    </source>
</evidence>
<dbReference type="GO" id="GO:0007165">
    <property type="term" value="P:signal transduction"/>
    <property type="evidence" value="ECO:0007669"/>
    <property type="project" value="TreeGrafter"/>
</dbReference>
<evidence type="ECO:0000259" key="3">
    <source>
        <dbReference type="Pfam" id="PF07894"/>
    </source>
</evidence>
<evidence type="ECO:0000256" key="2">
    <source>
        <dbReference type="SAM" id="Coils"/>
    </source>
</evidence>
<dbReference type="Gene3D" id="3.30.870.10">
    <property type="entry name" value="Endonuclease Chain A"/>
    <property type="match status" value="1"/>
</dbReference>
<dbReference type="Proteomes" id="UP000504612">
    <property type="component" value="Unplaced"/>
</dbReference>
<gene>
    <name evidence="5" type="primary">LOC113421810</name>
</gene>
<dbReference type="Pfam" id="PF07894">
    <property type="entry name" value="SACK1"/>
    <property type="match status" value="1"/>
</dbReference>
<dbReference type="AlphaFoldDB" id="A0A6J1VE75"/>
<accession>A0A6J1VE75</accession>
<feature type="coiled-coil region" evidence="2">
    <location>
        <begin position="5"/>
        <end position="32"/>
    </location>
</feature>
<reference evidence="5" key="1">
    <citation type="submission" date="2025-08" db="UniProtKB">
        <authorList>
            <consortium name="RefSeq"/>
        </authorList>
    </citation>
    <scope>IDENTIFICATION</scope>
</reference>
<organism evidence="4 5">
    <name type="scientific">Notechis scutatus</name>
    <name type="common">mainland tiger snake</name>
    <dbReference type="NCBI Taxonomy" id="8663"/>
    <lineage>
        <taxon>Eukaryota</taxon>
        <taxon>Metazoa</taxon>
        <taxon>Chordata</taxon>
        <taxon>Craniata</taxon>
        <taxon>Vertebrata</taxon>
        <taxon>Euteleostomi</taxon>
        <taxon>Lepidosauria</taxon>
        <taxon>Squamata</taxon>
        <taxon>Bifurcata</taxon>
        <taxon>Unidentata</taxon>
        <taxon>Episquamata</taxon>
        <taxon>Toxicofera</taxon>
        <taxon>Serpentes</taxon>
        <taxon>Colubroidea</taxon>
        <taxon>Elapidae</taxon>
        <taxon>Hydrophiinae</taxon>
        <taxon>Notechis</taxon>
    </lineage>
</organism>
<sequence>MAKAQANQQAAIAKAQAQVELLERQRETAAKTARATAWQKAANTASLNFDLEDLGEESPDTRVKAYMNEQHSFRNEQMEPLQLPNNDPATALRLSWKRLDELYGTFGDVEATLLDSLNSFPKIPIDKPHRIIDLANILVQLRMAQWDPNLLGLTCLDHVDTQNKIVRKLPQNLRVRILSGCTFQSRNQKQVTGTLKEKFLLVDGQIAITGSYSFTWTDARLNRHLVTRLTGEVTKVFDHEFRTLYAASCPLPALETTPHLEVASAAPLPSTNGPDVTPYISVLDGVQLSNRIAERRSVAPQPVAKSQAGAWELVLASPATAEDPMLPAPAPKPSLRNQLAAWRGVDYSGGGQQGPPDGPSALSDIYRNVQRNRLSTAKTTGARPSKSLWDLSCLSQLSGSGTIGWGRNGIDSAEEAKKWGYQATPAKELMKHRESGHVPEEARMPFYMVHGRMNPSPGYIPLGRLQGQLYHKPPNIGLARTWGHPPNPQYGHPPRF</sequence>
<keyword evidence="4" id="KW-1185">Reference proteome</keyword>
<feature type="domain" description="Scaffolding anchor of CK1" evidence="3">
    <location>
        <begin position="162"/>
        <end position="250"/>
    </location>
</feature>
<evidence type="ECO:0000256" key="1">
    <source>
        <dbReference type="ARBA" id="ARBA00006937"/>
    </source>
</evidence>
<dbReference type="PANTHER" id="PTHR16181:SF29">
    <property type="entry name" value="PROTEIN FAM83A-RELATED"/>
    <property type="match status" value="1"/>
</dbReference>
<dbReference type="PANTHER" id="PTHR16181">
    <property type="entry name" value="PROTEIN FAM83A-RELATED"/>
    <property type="match status" value="1"/>
</dbReference>